<dbReference type="HOGENOM" id="CLU_2413565_0_0_1"/>
<organism evidence="2 3">
    <name type="scientific">Jaapia argillacea MUCL 33604</name>
    <dbReference type="NCBI Taxonomy" id="933084"/>
    <lineage>
        <taxon>Eukaryota</taxon>
        <taxon>Fungi</taxon>
        <taxon>Dikarya</taxon>
        <taxon>Basidiomycota</taxon>
        <taxon>Agaricomycotina</taxon>
        <taxon>Agaricomycetes</taxon>
        <taxon>Agaricomycetidae</taxon>
        <taxon>Jaapiales</taxon>
        <taxon>Jaapiaceae</taxon>
        <taxon>Jaapia</taxon>
    </lineage>
</organism>
<name>A0A067PK65_9AGAM</name>
<evidence type="ECO:0000259" key="1">
    <source>
        <dbReference type="Pfam" id="PF20151"/>
    </source>
</evidence>
<sequence>MPGLSEAVFISHLNLIRLEQLSAALAALYDHVISIDQELELIWGHPGHSAKIFYVLIRYGGDSLVIWLFACEEANLYLRLHSSSLAHLALIRGGVKSDSAYVELIIMLVKD</sequence>
<dbReference type="Pfam" id="PF20151">
    <property type="entry name" value="DUF6533"/>
    <property type="match status" value="1"/>
</dbReference>
<dbReference type="EMBL" id="KL197755">
    <property type="protein sequence ID" value="KDQ50841.1"/>
    <property type="molecule type" value="Genomic_DNA"/>
</dbReference>
<evidence type="ECO:0000313" key="2">
    <source>
        <dbReference type="EMBL" id="KDQ50841.1"/>
    </source>
</evidence>
<dbReference type="InParanoid" id="A0A067PK65"/>
<dbReference type="OrthoDB" id="3251775at2759"/>
<dbReference type="InterPro" id="IPR045340">
    <property type="entry name" value="DUF6533"/>
</dbReference>
<protein>
    <recommendedName>
        <fullName evidence="1">DUF6533 domain-containing protein</fullName>
    </recommendedName>
</protein>
<keyword evidence="3" id="KW-1185">Reference proteome</keyword>
<dbReference type="Proteomes" id="UP000027265">
    <property type="component" value="Unassembled WGS sequence"/>
</dbReference>
<dbReference type="AlphaFoldDB" id="A0A067PK65"/>
<evidence type="ECO:0000313" key="3">
    <source>
        <dbReference type="Proteomes" id="UP000027265"/>
    </source>
</evidence>
<feature type="domain" description="DUF6533" evidence="1">
    <location>
        <begin position="21"/>
        <end position="61"/>
    </location>
</feature>
<accession>A0A067PK65</accession>
<proteinExistence type="predicted"/>
<reference evidence="3" key="1">
    <citation type="journal article" date="2014" name="Proc. Natl. Acad. Sci. U.S.A.">
        <title>Extensive sampling of basidiomycete genomes demonstrates inadequacy of the white-rot/brown-rot paradigm for wood decay fungi.</title>
        <authorList>
            <person name="Riley R."/>
            <person name="Salamov A.A."/>
            <person name="Brown D.W."/>
            <person name="Nagy L.G."/>
            <person name="Floudas D."/>
            <person name="Held B.W."/>
            <person name="Levasseur A."/>
            <person name="Lombard V."/>
            <person name="Morin E."/>
            <person name="Otillar R."/>
            <person name="Lindquist E.A."/>
            <person name="Sun H."/>
            <person name="LaButti K.M."/>
            <person name="Schmutz J."/>
            <person name="Jabbour D."/>
            <person name="Luo H."/>
            <person name="Baker S.E."/>
            <person name="Pisabarro A.G."/>
            <person name="Walton J.D."/>
            <person name="Blanchette R.A."/>
            <person name="Henrissat B."/>
            <person name="Martin F."/>
            <person name="Cullen D."/>
            <person name="Hibbett D.S."/>
            <person name="Grigoriev I.V."/>
        </authorList>
    </citation>
    <scope>NUCLEOTIDE SEQUENCE [LARGE SCALE GENOMIC DNA]</scope>
    <source>
        <strain evidence="3">MUCL 33604</strain>
    </source>
</reference>
<gene>
    <name evidence="2" type="ORF">JAAARDRAFT_199678</name>
</gene>